<dbReference type="Pfam" id="PF00501">
    <property type="entry name" value="AMP-binding"/>
    <property type="match status" value="2"/>
</dbReference>
<dbReference type="InterPro" id="IPR036736">
    <property type="entry name" value="ACP-like_sf"/>
</dbReference>
<keyword evidence="9" id="KW-1185">Reference proteome</keyword>
<dbReference type="KEGG" id="apuu:APUU_41677A"/>
<dbReference type="InterPro" id="IPR010071">
    <property type="entry name" value="AA_adenyl_dom"/>
</dbReference>
<dbReference type="GeneID" id="64975238"/>
<dbReference type="Proteomes" id="UP000654913">
    <property type="component" value="Chromosome 4"/>
</dbReference>
<evidence type="ECO:0000256" key="6">
    <source>
        <dbReference type="SAM" id="MobiDB-lite"/>
    </source>
</evidence>
<evidence type="ECO:0000256" key="4">
    <source>
        <dbReference type="ARBA" id="ARBA00023026"/>
    </source>
</evidence>
<dbReference type="InterPro" id="IPR006162">
    <property type="entry name" value="Ppantetheine_attach_site"/>
</dbReference>
<dbReference type="GO" id="GO:0005737">
    <property type="term" value="C:cytoplasm"/>
    <property type="evidence" value="ECO:0007669"/>
    <property type="project" value="TreeGrafter"/>
</dbReference>
<dbReference type="PROSITE" id="PS00012">
    <property type="entry name" value="PHOSPHOPANTETHEINE"/>
    <property type="match status" value="1"/>
</dbReference>
<dbReference type="InterPro" id="IPR042099">
    <property type="entry name" value="ANL_N_sf"/>
</dbReference>
<sequence length="2532" mass="279917">MAAIEHRNIDLWSTDPFGHGEFLHEPHDNYFQYAISATDGIETEIPATRSQGQIVQDDTLQWCQISLFLPRSPPPTLDQIQWTWKALTSHHACLRTVFYVDTKSGNIYQRVRLRGSQVEAIEDPTWTPQSSAPSTPGGDTTLTEGQARLTVYRYPLSPLHRVTLHVHRAMVDSSSLSVIKRDFALLYCGLPLPERTPLTCYFKQHLESKDDGASRTFWSETLNDIPAGAHSTAYPPKDGGRRATISMTLGESCATGLARLERECGWSRLLLFEALWATVLHYHAGSRDVVFAGVRRDASFPGVDSCVGFLDQTYPVRVSVEPQETFNMLFTKLCDYHSSASSHAYLGYKDIARYLPKPVATVITYSPGLNGPTNAGQLMGFPMAVFITGTSPVQITCCYSSEIPTLDAEVLLQHFAHAVSSAVRKFYLPHSLVGHIELASEEEKMCLIRGTMQTARTGHRPYSTIVELFEEQAARVPDSDAVQFEDERAVTFGELDAQANQLARLLGPVRGEIIAVCIDRSVALIVTLLGILKAGAAYTVLDPDGSVDRNRQIVESCDAALVLANRAYCGSLENAQPIEDSLYNSTSLDGSRLALDLQPEERCYVIYTSGSTGAPKGVVISHGAAATGMQYHSLNGLQRWLLFYSPTFSAAQRTMLSTLVHGGTLLLCSKLKLMTSLATVLKQMRVDALGITPSALSILEPVQIPDVKQITLVGEKIPHELVDAWADKVHLRNTYGLSECTQLNFSNVLTAGDNPRDLGRPLDTTQAYVLQPGTTDLAPIGVMGELCLAGPQLASGYLKDIEQTDRVFIPNPFGSGRLYRTGDVARALADGSFEIIGRIDFQVKINGQKVNPAEIDSILVQHQDVATCATVTLTHAGGLRLVSAIVVKPGSLWSAALPSLRQHGSKALPSYMVPSFWMQLEMLPVTSNGKTDIKQIERMAEQLGIAGLAQMSSTDPGSDSSPLDDVEAKIAGVWSQVLEVPLSTIGRTHSFVRLGGSSVDAIKALAELRKCSLVLELTTLLDDTSLEKAAAIADRQDGQVNDDDPEPFSLIADEAHDLDNDSSVMDAYPATPLQESILATSLQLDDDHYAYQRVWDVSALDKKQLRTSFESVFATSDILRTSFIPHKRGFMQLLRAGLTLPWIELEQDLDAYLAADKKQRLSISGPMVRIALLSDQFLVVTMHHALFDFWSHRFLYNDVAAVYRGMSLLPRPPFKRFVKHLERLDRDENDRFWKGYLHNVEPTQLNLVPVEQTTTVWQTLPLDLRKALQPHGISAAVAVYTAWALVLAKRTGSQDVLFATTLSGRETAVLDVDRLDGPTLTLAPQRISVRPEDSLLELMRRAGHGLLQIFRYSPHGMRNALAAAQLRPGCMDTMVNILISPDEHKVDTEQLFRPVGTRPVWQSEFTTLEITDVDGQISVMVTGKMHERHAQFVLESFCRTIEAIVERPDQAVETVAVMGDSERDFLSNELSNRKNLHVPKPELLHAAFERHAVQSPDAIAIDWNGEKRVTYAQFDQMANQMAHALVQGFNVSVGDIVPLVLDKSINTVVALLAVMKAGAAYVPLSPDNPSDRNDFIINETQARIVITEAQHSATIGVDIPRLYVDEAQLADLPSDTPTVNVSPDSLAYLIYTSGSTGMPKGVKVPHRAAAAAVVSMAHVEGRLHGEWRTLQFANYVFDASVQDFFNTLSTSGTLCMGPTDTLQSDLPDAIQAMAARQSILTPTVAQLLNPEDVPGLETLIVGGEPLTKAVIEKWLPYSRILNVYGPTETSMVVSTKAVTTAERPNNIGAPFPTVMALILQPDGLDLVPYGAPGELCIAGPQVTDGYLARDELTDSVFVRNELLQVERMYRTGDLARWLPGGEIECLGRKDNQVKIHGHRIELGEVEQAILQTGLVETTVVIPVQVNGKPQLGAFCIFQSSQSSDIEDAAQFRGCIHDLRDQLTTLPSYMIPKYAFPLGDFPKLPSRKTDRKALKARVEQMDALQIKQYSTDYEATRHEVTPVETDAEIALEELWSKVLAVAPENIGKKANFLALGGDSIAAISLASLARGAGYTLSVKNILKAPILEAMAVTMQRADSPDTTAVRAFETPLSVTQAVQQEGGLHFEDVDYVYPAPPGQVEFLEQGHRPEQMWVLMAVRRMPVDFDQAKWIEATTKMTEVDDILRTSWLRVSNVEWYGVVLKQTSPDIVVASCGDDKEREKFLEHFWEQRFAFGKPFIKYAILTYPDQTCDIVIKMDHAAYDGTLLRIFDDHFSALCRGAQVPEHGQFRDFAFSVYQSDRETTREFWRKTLAGKRHRFPDCERPRITASVKKLITTDLDTIARATGVTIPIVFQAAYQLWLSQATGGQDVSFDYLLSGRNVDLGTIDPQSVNGTLANFLPVRSRVDPSTTLGDYLQETQDMFWAVTESGNIGLDEIYSAAGISRHEAGNKSLFLFQPFEPSTVQSDHLRWLVMAKSQVRMFQPYGLVVEVARAHEGQHRLTVMYDQDVFNYDRATEIGEDIMYLVQRIADFGLEPQVSLQNVLQDTSKPSHER</sequence>
<dbReference type="FunFam" id="3.30.300.30:FF:000015">
    <property type="entry name" value="Nonribosomal peptide synthase SidD"/>
    <property type="match status" value="1"/>
</dbReference>
<evidence type="ECO:0000256" key="5">
    <source>
        <dbReference type="ARBA" id="ARBA00029454"/>
    </source>
</evidence>
<dbReference type="FunFam" id="3.40.50.12780:FF:000012">
    <property type="entry name" value="Non-ribosomal peptide synthetase"/>
    <property type="match status" value="1"/>
</dbReference>
<dbReference type="GO" id="GO:0016874">
    <property type="term" value="F:ligase activity"/>
    <property type="evidence" value="ECO:0007669"/>
    <property type="project" value="UniProtKB-KW"/>
</dbReference>
<dbReference type="InterPro" id="IPR023213">
    <property type="entry name" value="CAT-like_dom_sf"/>
</dbReference>
<dbReference type="Pfam" id="PF13193">
    <property type="entry name" value="AMP-binding_C"/>
    <property type="match status" value="1"/>
</dbReference>
<reference evidence="8" key="2">
    <citation type="submission" date="2021-02" db="EMBL/GenBank/DDBJ databases">
        <title>Aspergillus puulaauensis MK2 genome sequence.</title>
        <authorList>
            <person name="Futagami T."/>
            <person name="Mori K."/>
            <person name="Kadooka C."/>
            <person name="Tanaka T."/>
        </authorList>
    </citation>
    <scope>NUCLEOTIDE SEQUENCE</scope>
    <source>
        <strain evidence="8">MK2</strain>
    </source>
</reference>
<keyword evidence="3" id="KW-0436">Ligase</keyword>
<gene>
    <name evidence="8" type="ORF">APUU_41677A</name>
</gene>
<dbReference type="GO" id="GO:0031177">
    <property type="term" value="F:phosphopantetheine binding"/>
    <property type="evidence" value="ECO:0007669"/>
    <property type="project" value="TreeGrafter"/>
</dbReference>
<dbReference type="GO" id="GO:0044550">
    <property type="term" value="P:secondary metabolite biosynthetic process"/>
    <property type="evidence" value="ECO:0007669"/>
    <property type="project" value="TreeGrafter"/>
</dbReference>
<reference evidence="8" key="1">
    <citation type="submission" date="2021-01" db="EMBL/GenBank/DDBJ databases">
        <authorList>
            <consortium name="Aspergillus puulaauensis MK2 genome sequencing consortium"/>
            <person name="Kazuki M."/>
            <person name="Futagami T."/>
        </authorList>
    </citation>
    <scope>NUCLEOTIDE SEQUENCE</scope>
    <source>
        <strain evidence="8">MK2</strain>
    </source>
</reference>
<evidence type="ECO:0000256" key="3">
    <source>
        <dbReference type="ARBA" id="ARBA00022598"/>
    </source>
</evidence>
<dbReference type="OrthoDB" id="416786at2759"/>
<dbReference type="SUPFAM" id="SSF56801">
    <property type="entry name" value="Acetyl-CoA synthetase-like"/>
    <property type="match status" value="2"/>
</dbReference>
<organism evidence="8 9">
    <name type="scientific">Aspergillus puulaauensis</name>
    <dbReference type="NCBI Taxonomy" id="1220207"/>
    <lineage>
        <taxon>Eukaryota</taxon>
        <taxon>Fungi</taxon>
        <taxon>Dikarya</taxon>
        <taxon>Ascomycota</taxon>
        <taxon>Pezizomycotina</taxon>
        <taxon>Eurotiomycetes</taxon>
        <taxon>Eurotiomycetidae</taxon>
        <taxon>Eurotiales</taxon>
        <taxon>Aspergillaceae</taxon>
        <taxon>Aspergillus</taxon>
    </lineage>
</organism>
<evidence type="ECO:0000256" key="1">
    <source>
        <dbReference type="ARBA" id="ARBA00022450"/>
    </source>
</evidence>
<feature type="domain" description="Carrier" evidence="7">
    <location>
        <begin position="2001"/>
        <end position="2077"/>
    </location>
</feature>
<accession>A0A7R7XQR5</accession>
<comment type="similarity">
    <text evidence="5">Belongs to the NRP synthetase family.</text>
</comment>
<dbReference type="InterPro" id="IPR020845">
    <property type="entry name" value="AMP-binding_CS"/>
</dbReference>
<proteinExistence type="inferred from homology"/>
<dbReference type="InterPro" id="IPR025110">
    <property type="entry name" value="AMP-bd_C"/>
</dbReference>
<dbReference type="Pfam" id="PF00550">
    <property type="entry name" value="PP-binding"/>
    <property type="match status" value="2"/>
</dbReference>
<dbReference type="InterPro" id="IPR045851">
    <property type="entry name" value="AMP-bd_C_sf"/>
</dbReference>
<dbReference type="Gene3D" id="1.10.1200.10">
    <property type="entry name" value="ACP-like"/>
    <property type="match status" value="2"/>
</dbReference>
<dbReference type="EMBL" id="AP024446">
    <property type="protein sequence ID" value="BCS25233.1"/>
    <property type="molecule type" value="Genomic_DNA"/>
</dbReference>
<dbReference type="NCBIfam" id="TIGR01733">
    <property type="entry name" value="AA-adenyl-dom"/>
    <property type="match status" value="1"/>
</dbReference>
<evidence type="ECO:0000256" key="2">
    <source>
        <dbReference type="ARBA" id="ARBA00022553"/>
    </source>
</evidence>
<name>A0A7R7XQR5_9EURO</name>
<dbReference type="Gene3D" id="3.30.559.10">
    <property type="entry name" value="Chloramphenicol acetyltransferase-like domain"/>
    <property type="match status" value="3"/>
</dbReference>
<feature type="compositionally biased region" description="Polar residues" evidence="6">
    <location>
        <begin position="126"/>
        <end position="142"/>
    </location>
</feature>
<dbReference type="Pfam" id="PF00668">
    <property type="entry name" value="Condensation"/>
    <property type="match status" value="3"/>
</dbReference>
<dbReference type="InterPro" id="IPR001242">
    <property type="entry name" value="Condensation_dom"/>
</dbReference>
<dbReference type="SUPFAM" id="SSF52777">
    <property type="entry name" value="CoA-dependent acyltransferases"/>
    <property type="match status" value="6"/>
</dbReference>
<evidence type="ECO:0000313" key="9">
    <source>
        <dbReference type="Proteomes" id="UP000654913"/>
    </source>
</evidence>
<feature type="domain" description="Carrier" evidence="7">
    <location>
        <begin position="961"/>
        <end position="1037"/>
    </location>
</feature>
<dbReference type="CDD" id="cd05918">
    <property type="entry name" value="A_NRPS_SidN3_like"/>
    <property type="match status" value="2"/>
</dbReference>
<dbReference type="PANTHER" id="PTHR45527:SF1">
    <property type="entry name" value="FATTY ACID SYNTHASE"/>
    <property type="match status" value="1"/>
</dbReference>
<evidence type="ECO:0000259" key="7">
    <source>
        <dbReference type="PROSITE" id="PS50075"/>
    </source>
</evidence>
<dbReference type="Gene3D" id="3.40.50.12780">
    <property type="entry name" value="N-terminal domain of ligase-like"/>
    <property type="match status" value="2"/>
</dbReference>
<feature type="region of interest" description="Disordered" evidence="6">
    <location>
        <begin position="123"/>
        <end position="142"/>
    </location>
</feature>
<dbReference type="GO" id="GO:0043041">
    <property type="term" value="P:amino acid activation for nonribosomal peptide biosynthetic process"/>
    <property type="evidence" value="ECO:0007669"/>
    <property type="project" value="TreeGrafter"/>
</dbReference>
<dbReference type="PANTHER" id="PTHR45527">
    <property type="entry name" value="NONRIBOSOMAL PEPTIDE SYNTHETASE"/>
    <property type="match status" value="1"/>
</dbReference>
<evidence type="ECO:0000313" key="8">
    <source>
        <dbReference type="EMBL" id="BCS25233.1"/>
    </source>
</evidence>
<dbReference type="InterPro" id="IPR000873">
    <property type="entry name" value="AMP-dep_synth/lig_dom"/>
</dbReference>
<dbReference type="SUPFAM" id="SSF47336">
    <property type="entry name" value="ACP-like"/>
    <property type="match status" value="2"/>
</dbReference>
<dbReference type="PROSITE" id="PS00455">
    <property type="entry name" value="AMP_BINDING"/>
    <property type="match status" value="2"/>
</dbReference>
<keyword evidence="4" id="KW-0843">Virulence</keyword>
<dbReference type="Gene3D" id="3.30.559.30">
    <property type="entry name" value="Nonribosomal peptide synthetase, condensation domain"/>
    <property type="match status" value="3"/>
</dbReference>
<dbReference type="RefSeq" id="XP_041557427.1">
    <property type="nucleotide sequence ID" value="XM_041704887.1"/>
</dbReference>
<protein>
    <submittedName>
        <fullName evidence="8">Non-ribosomal peptide synthetase</fullName>
    </submittedName>
</protein>
<dbReference type="InterPro" id="IPR009081">
    <property type="entry name" value="PP-bd_ACP"/>
</dbReference>
<keyword evidence="1" id="KW-0596">Phosphopantetheine</keyword>
<dbReference type="Gene3D" id="3.30.300.30">
    <property type="match status" value="2"/>
</dbReference>
<dbReference type="PROSITE" id="PS50075">
    <property type="entry name" value="CARRIER"/>
    <property type="match status" value="2"/>
</dbReference>
<keyword evidence="2" id="KW-0597">Phosphoprotein</keyword>